<dbReference type="InterPro" id="IPR007372">
    <property type="entry name" value="Lipid/polyisoprenoid-bd_YceI"/>
</dbReference>
<dbReference type="Gene3D" id="2.40.128.110">
    <property type="entry name" value="Lipid/polyisoprenoid-binding, YceI-like"/>
    <property type="match status" value="1"/>
</dbReference>
<sequence length="178" mass="19007">MMRLALVALLALAGTAQAKDWTVDPSSTLGFAGNYQGEKFSGKFQKFDAKIALDPANLAAAKLEVDIDVTSTTTGNADYDGELKGAAFFDYAKFPKARFVSSAVRQEGGKLVADGNLTIRDKTRPVQLKLDFKPAGSGATLDVQTALKRLDFDVGTGEWTDTSLISGDIEVTSHLVLK</sequence>
<dbReference type="Proteomes" id="UP001165498">
    <property type="component" value="Unassembled WGS sequence"/>
</dbReference>
<gene>
    <name evidence="3" type="ORF">NM961_11050</name>
</gene>
<accession>A0ABT1QSH0</accession>
<dbReference type="PANTHER" id="PTHR34406">
    <property type="entry name" value="PROTEIN YCEI"/>
    <property type="match status" value="1"/>
</dbReference>
<dbReference type="InterPro" id="IPR036761">
    <property type="entry name" value="TTHA0802/YceI-like_sf"/>
</dbReference>
<dbReference type="PANTHER" id="PTHR34406:SF1">
    <property type="entry name" value="PROTEIN YCEI"/>
    <property type="match status" value="1"/>
</dbReference>
<keyword evidence="4" id="KW-1185">Reference proteome</keyword>
<dbReference type="EMBL" id="JANFQO010000008">
    <property type="protein sequence ID" value="MCQ4165248.1"/>
    <property type="molecule type" value="Genomic_DNA"/>
</dbReference>
<evidence type="ECO:0000313" key="4">
    <source>
        <dbReference type="Proteomes" id="UP001165498"/>
    </source>
</evidence>
<proteinExistence type="predicted"/>
<name>A0ABT1QSH0_9GAMM</name>
<reference evidence="3" key="1">
    <citation type="submission" date="2022-07" db="EMBL/GenBank/DDBJ databases">
        <title>Tahibacter sp., a new gammaproteobacterium isolated from the silt sample collected at pig farm.</title>
        <authorList>
            <person name="Chen H."/>
        </authorList>
    </citation>
    <scope>NUCLEOTIDE SEQUENCE</scope>
    <source>
        <strain evidence="3">P2K</strain>
    </source>
</reference>
<feature type="domain" description="Lipid/polyisoprenoid-binding YceI-like" evidence="2">
    <location>
        <begin position="20"/>
        <end position="178"/>
    </location>
</feature>
<feature type="chain" id="PRO_5046900408" evidence="1">
    <location>
        <begin position="19"/>
        <end position="178"/>
    </location>
</feature>
<dbReference type="Pfam" id="PF04264">
    <property type="entry name" value="YceI"/>
    <property type="match status" value="1"/>
</dbReference>
<keyword evidence="1" id="KW-0732">Signal</keyword>
<feature type="signal peptide" evidence="1">
    <location>
        <begin position="1"/>
        <end position="18"/>
    </location>
</feature>
<evidence type="ECO:0000256" key="1">
    <source>
        <dbReference type="SAM" id="SignalP"/>
    </source>
</evidence>
<comment type="caution">
    <text evidence="3">The sequence shown here is derived from an EMBL/GenBank/DDBJ whole genome shotgun (WGS) entry which is preliminary data.</text>
</comment>
<dbReference type="SMART" id="SM00867">
    <property type="entry name" value="YceI"/>
    <property type="match status" value="1"/>
</dbReference>
<evidence type="ECO:0000259" key="2">
    <source>
        <dbReference type="SMART" id="SM00867"/>
    </source>
</evidence>
<organism evidence="3 4">
    <name type="scientific">Tahibacter harae</name>
    <dbReference type="NCBI Taxonomy" id="2963937"/>
    <lineage>
        <taxon>Bacteria</taxon>
        <taxon>Pseudomonadati</taxon>
        <taxon>Pseudomonadota</taxon>
        <taxon>Gammaproteobacteria</taxon>
        <taxon>Lysobacterales</taxon>
        <taxon>Rhodanobacteraceae</taxon>
        <taxon>Tahibacter</taxon>
    </lineage>
</organism>
<dbReference type="SUPFAM" id="SSF101874">
    <property type="entry name" value="YceI-like"/>
    <property type="match status" value="1"/>
</dbReference>
<evidence type="ECO:0000313" key="3">
    <source>
        <dbReference type="EMBL" id="MCQ4165248.1"/>
    </source>
</evidence>
<protein>
    <submittedName>
        <fullName evidence="3">YceI family protein</fullName>
    </submittedName>
</protein>